<dbReference type="GO" id="GO:0001508">
    <property type="term" value="P:action potential"/>
    <property type="evidence" value="ECO:0007669"/>
    <property type="project" value="TreeGrafter"/>
</dbReference>
<keyword evidence="11" id="KW-1185">Reference proteome</keyword>
<keyword evidence="6 8" id="KW-0472">Membrane</keyword>
<sequence length="242" mass="27651">MDFYNKHKQTIQLLYEIILVLLAILSVVLIWVNNSSYVFLNQIVWFILFLDVAIRFIRTKNKWHFVKTNPFDLIAAIPLDALFQTARFARLFKFVRVFVLSKNSKHPIFGILKTNGLDKVLSASVVLIIVSAFIVSIVEPNVRDFSDGVWWSIVTTTTVGYGDISPETIFGRVLAIILMLVGIGLIGMLTGSITTFFVRNKPQQRASVLFIQEQLERVDQLSSQEIGEMIVLLEQLRQEKDE</sequence>
<keyword evidence="3 8" id="KW-0812">Transmembrane</keyword>
<evidence type="ECO:0000256" key="7">
    <source>
        <dbReference type="ARBA" id="ARBA00023303"/>
    </source>
</evidence>
<dbReference type="GO" id="GO:0008076">
    <property type="term" value="C:voltage-gated potassium channel complex"/>
    <property type="evidence" value="ECO:0007669"/>
    <property type="project" value="InterPro"/>
</dbReference>
<dbReference type="InterPro" id="IPR013099">
    <property type="entry name" value="K_chnl_dom"/>
</dbReference>
<dbReference type="Gene3D" id="1.20.120.350">
    <property type="entry name" value="Voltage-gated potassium channels. Chain C"/>
    <property type="match status" value="1"/>
</dbReference>
<evidence type="ECO:0000259" key="9">
    <source>
        <dbReference type="Pfam" id="PF07885"/>
    </source>
</evidence>
<dbReference type="Pfam" id="PF07885">
    <property type="entry name" value="Ion_trans_2"/>
    <property type="match status" value="1"/>
</dbReference>
<organism evidence="10 11">
    <name type="scientific">Natronobacillus azotifigens</name>
    <dbReference type="NCBI Taxonomy" id="472978"/>
    <lineage>
        <taxon>Bacteria</taxon>
        <taxon>Bacillati</taxon>
        <taxon>Bacillota</taxon>
        <taxon>Bacilli</taxon>
        <taxon>Bacillales</taxon>
        <taxon>Bacillaceae</taxon>
        <taxon>Natronobacillus</taxon>
    </lineage>
</organism>
<gene>
    <name evidence="10" type="ORF">OWO01_02310</name>
</gene>
<evidence type="ECO:0000256" key="2">
    <source>
        <dbReference type="ARBA" id="ARBA00022448"/>
    </source>
</evidence>
<name>A0A9J6R8Q7_9BACI</name>
<evidence type="ECO:0000256" key="3">
    <source>
        <dbReference type="ARBA" id="ARBA00022692"/>
    </source>
</evidence>
<dbReference type="RefSeq" id="WP_268778812.1">
    <property type="nucleotide sequence ID" value="NZ_JAPRAT010000003.1"/>
</dbReference>
<dbReference type="SUPFAM" id="SSF81324">
    <property type="entry name" value="Voltage-gated potassium channels"/>
    <property type="match status" value="1"/>
</dbReference>
<evidence type="ECO:0000256" key="5">
    <source>
        <dbReference type="ARBA" id="ARBA00023065"/>
    </source>
</evidence>
<dbReference type="AlphaFoldDB" id="A0A9J6R8Q7"/>
<keyword evidence="2" id="KW-0813">Transport</keyword>
<dbReference type="InterPro" id="IPR028325">
    <property type="entry name" value="VG_K_chnl"/>
</dbReference>
<evidence type="ECO:0000256" key="1">
    <source>
        <dbReference type="ARBA" id="ARBA00004141"/>
    </source>
</evidence>
<evidence type="ECO:0000256" key="4">
    <source>
        <dbReference type="ARBA" id="ARBA00022989"/>
    </source>
</evidence>
<dbReference type="GO" id="GO:0005249">
    <property type="term" value="F:voltage-gated potassium channel activity"/>
    <property type="evidence" value="ECO:0007669"/>
    <property type="project" value="InterPro"/>
</dbReference>
<protein>
    <submittedName>
        <fullName evidence="10">Ion channel</fullName>
    </submittedName>
</protein>
<dbReference type="Gene3D" id="1.10.287.70">
    <property type="match status" value="1"/>
</dbReference>
<keyword evidence="4 8" id="KW-1133">Transmembrane helix</keyword>
<dbReference type="Proteomes" id="UP001084197">
    <property type="component" value="Unassembled WGS sequence"/>
</dbReference>
<evidence type="ECO:0000313" key="10">
    <source>
        <dbReference type="EMBL" id="MCZ0702042.1"/>
    </source>
</evidence>
<accession>A0A9J6R8Q7</accession>
<feature type="domain" description="Potassium channel" evidence="9">
    <location>
        <begin position="125"/>
        <end position="198"/>
    </location>
</feature>
<feature type="transmembrane region" description="Helical" evidence="8">
    <location>
        <begin position="173"/>
        <end position="198"/>
    </location>
</feature>
<comment type="caution">
    <text evidence="10">The sequence shown here is derived from an EMBL/GenBank/DDBJ whole genome shotgun (WGS) entry which is preliminary data.</text>
</comment>
<comment type="subcellular location">
    <subcellularLocation>
        <location evidence="1">Membrane</location>
        <topology evidence="1">Multi-pass membrane protein</topology>
    </subcellularLocation>
</comment>
<evidence type="ECO:0000256" key="8">
    <source>
        <dbReference type="SAM" id="Phobius"/>
    </source>
</evidence>
<feature type="transmembrane region" description="Helical" evidence="8">
    <location>
        <begin position="120"/>
        <end position="138"/>
    </location>
</feature>
<reference evidence="10" key="1">
    <citation type="submission" date="2022-11" db="EMBL/GenBank/DDBJ databases">
        <title>WGS of Natronobacillus azotifigens 24KS-1, an anaerobic diazotrophic haloalkaliphile from soda-rich habitats.</title>
        <authorList>
            <person name="Sorokin D.Y."/>
            <person name="Merkel A.Y."/>
        </authorList>
    </citation>
    <scope>NUCLEOTIDE SEQUENCE</scope>
    <source>
        <strain evidence="10">24KS-1</strain>
    </source>
</reference>
<evidence type="ECO:0000256" key="6">
    <source>
        <dbReference type="ARBA" id="ARBA00023136"/>
    </source>
</evidence>
<dbReference type="InterPro" id="IPR027359">
    <property type="entry name" value="Volt_channel_dom_sf"/>
</dbReference>
<evidence type="ECO:0000313" key="11">
    <source>
        <dbReference type="Proteomes" id="UP001084197"/>
    </source>
</evidence>
<dbReference type="PANTHER" id="PTHR11537">
    <property type="entry name" value="VOLTAGE-GATED POTASSIUM CHANNEL"/>
    <property type="match status" value="1"/>
</dbReference>
<dbReference type="PANTHER" id="PTHR11537:SF254">
    <property type="entry name" value="POTASSIUM VOLTAGE-GATED CHANNEL PROTEIN SHAB"/>
    <property type="match status" value="1"/>
</dbReference>
<keyword evidence="7" id="KW-0407">Ion channel</keyword>
<feature type="transmembrane region" description="Helical" evidence="8">
    <location>
        <begin position="12"/>
        <end position="32"/>
    </location>
</feature>
<proteinExistence type="predicted"/>
<keyword evidence="5" id="KW-0406">Ion transport</keyword>
<dbReference type="EMBL" id="JAPRAT010000003">
    <property type="protein sequence ID" value="MCZ0702042.1"/>
    <property type="molecule type" value="Genomic_DNA"/>
</dbReference>
<feature type="transmembrane region" description="Helical" evidence="8">
    <location>
        <begin position="38"/>
        <end position="57"/>
    </location>
</feature>